<accession>A0A2V4WVI3</accession>
<proteinExistence type="predicted"/>
<reference evidence="1 2" key="1">
    <citation type="submission" date="2018-06" db="EMBL/GenBank/DDBJ databases">
        <title>Genomic Encyclopedia of Type Strains, Phase III (KMG-III): the genomes of soil and plant-associated and newly described type strains.</title>
        <authorList>
            <person name="Whitman W."/>
        </authorList>
    </citation>
    <scope>NUCLEOTIDE SEQUENCE [LARGE SCALE GENOMIC DNA]</scope>
    <source>
        <strain evidence="1 2">CECT 7945</strain>
    </source>
</reference>
<gene>
    <name evidence="1" type="ORF">DFQ11_10340</name>
</gene>
<protein>
    <submittedName>
        <fullName evidence="1">Uncharacterized protein</fullName>
    </submittedName>
</protein>
<sequence>MIVAKSIIAITGDWIFMYFAQNELYDFNNINGITFE</sequence>
<name>A0A2V4WVI3_9FLAO</name>
<evidence type="ECO:0000313" key="1">
    <source>
        <dbReference type="EMBL" id="PYE80960.1"/>
    </source>
</evidence>
<dbReference type="Proteomes" id="UP000248054">
    <property type="component" value="Unassembled WGS sequence"/>
</dbReference>
<comment type="caution">
    <text evidence="1">The sequence shown here is derived from an EMBL/GenBank/DDBJ whole genome shotgun (WGS) entry which is preliminary data.</text>
</comment>
<evidence type="ECO:0000313" key="2">
    <source>
        <dbReference type="Proteomes" id="UP000248054"/>
    </source>
</evidence>
<organism evidence="1 2">
    <name type="scientific">Winogradskyella epiphytica</name>
    <dbReference type="NCBI Taxonomy" id="262005"/>
    <lineage>
        <taxon>Bacteria</taxon>
        <taxon>Pseudomonadati</taxon>
        <taxon>Bacteroidota</taxon>
        <taxon>Flavobacteriia</taxon>
        <taxon>Flavobacteriales</taxon>
        <taxon>Flavobacteriaceae</taxon>
        <taxon>Winogradskyella</taxon>
    </lineage>
</organism>
<keyword evidence="2" id="KW-1185">Reference proteome</keyword>
<dbReference type="AlphaFoldDB" id="A0A2V4WVI3"/>
<dbReference type="EMBL" id="QJTD01000003">
    <property type="protein sequence ID" value="PYE80960.1"/>
    <property type="molecule type" value="Genomic_DNA"/>
</dbReference>